<dbReference type="EMBL" id="BQXS01010828">
    <property type="protein sequence ID" value="GKT34538.1"/>
    <property type="molecule type" value="Genomic_DNA"/>
</dbReference>
<dbReference type="Proteomes" id="UP001057375">
    <property type="component" value="Unassembled WGS sequence"/>
</dbReference>
<accession>A0ABQ5KPX2</accession>
<organism evidence="2 3">
    <name type="scientific">Aduncisulcus paluster</name>
    <dbReference type="NCBI Taxonomy" id="2918883"/>
    <lineage>
        <taxon>Eukaryota</taxon>
        <taxon>Metamonada</taxon>
        <taxon>Carpediemonas-like organisms</taxon>
        <taxon>Aduncisulcus</taxon>
    </lineage>
</organism>
<comment type="caution">
    <text evidence="2">The sequence shown here is derived from an EMBL/GenBank/DDBJ whole genome shotgun (WGS) entry which is preliminary data.</text>
</comment>
<gene>
    <name evidence="2" type="ORF">ADUPG1_007876</name>
</gene>
<evidence type="ECO:0000313" key="2">
    <source>
        <dbReference type="EMBL" id="GKT34538.1"/>
    </source>
</evidence>
<evidence type="ECO:0000313" key="3">
    <source>
        <dbReference type="Proteomes" id="UP001057375"/>
    </source>
</evidence>
<evidence type="ECO:0000256" key="1">
    <source>
        <dbReference type="SAM" id="Coils"/>
    </source>
</evidence>
<feature type="non-terminal residue" evidence="2">
    <location>
        <position position="1"/>
    </location>
</feature>
<proteinExistence type="predicted"/>
<keyword evidence="3" id="KW-1185">Reference proteome</keyword>
<feature type="coiled-coil region" evidence="1">
    <location>
        <begin position="65"/>
        <end position="103"/>
    </location>
</feature>
<protein>
    <submittedName>
        <fullName evidence="2">Uncharacterized protein</fullName>
    </submittedName>
</protein>
<reference evidence="2" key="1">
    <citation type="submission" date="2022-03" db="EMBL/GenBank/DDBJ databases">
        <title>Draft genome sequence of Aduncisulcus paluster, a free-living microaerophilic Fornicata.</title>
        <authorList>
            <person name="Yuyama I."/>
            <person name="Kume K."/>
            <person name="Tamura T."/>
            <person name="Inagaki Y."/>
            <person name="Hashimoto T."/>
        </authorList>
    </citation>
    <scope>NUCLEOTIDE SEQUENCE</scope>
    <source>
        <strain evidence="2">NY0171</strain>
    </source>
</reference>
<keyword evidence="1" id="KW-0175">Coiled coil</keyword>
<sequence>KQPQIIELLTDLEKAEKEPFQAASKVMAEIDSFESLRQMVLKQRELVKSTAAELAALSTPKVEEKANIKDALETIKRKSLALQKEAQKKMESLDANLIQATKDFLFCAQIRNMCNLCLDIVSKMH</sequence>
<name>A0ABQ5KPX2_9EUKA</name>